<feature type="chain" id="PRO_5003263833" description="Carbohydrate binding domain-containing protein" evidence="1">
    <location>
        <begin position="24"/>
        <end position="100"/>
    </location>
</feature>
<dbReference type="OrthoDB" id="10517104at2759"/>
<proteinExistence type="predicted"/>
<dbReference type="eggNOG" id="ENOG502RIAG">
    <property type="taxonomic scope" value="Eukaryota"/>
</dbReference>
<dbReference type="Proteomes" id="UP000001064">
    <property type="component" value="Unassembled WGS sequence"/>
</dbReference>
<evidence type="ECO:0000256" key="1">
    <source>
        <dbReference type="SAM" id="SignalP"/>
    </source>
</evidence>
<evidence type="ECO:0000313" key="2">
    <source>
        <dbReference type="EMBL" id="EGC33176.1"/>
    </source>
</evidence>
<dbReference type="OMA" id="RISTECN"/>
<accession>F0ZSB2</accession>
<dbReference type="GeneID" id="10504652"/>
<keyword evidence="1" id="KW-0732">Signal</keyword>
<dbReference type="KEGG" id="dpp:DICPUDRAFT_81043"/>
<dbReference type="InParanoid" id="F0ZSB2"/>
<dbReference type="AlphaFoldDB" id="F0ZSB2"/>
<protein>
    <recommendedName>
        <fullName evidence="4">Carbohydrate binding domain-containing protein</fullName>
    </recommendedName>
</protein>
<reference evidence="3" key="1">
    <citation type="journal article" date="2011" name="Genome Biol.">
        <title>Comparative genomics of the social amoebae Dictyostelium discoideum and Dictyostelium purpureum.</title>
        <authorList>
            <consortium name="US DOE Joint Genome Institute (JGI-PGF)"/>
            <person name="Sucgang R."/>
            <person name="Kuo A."/>
            <person name="Tian X."/>
            <person name="Salerno W."/>
            <person name="Parikh A."/>
            <person name="Feasley C.L."/>
            <person name="Dalin E."/>
            <person name="Tu H."/>
            <person name="Huang E."/>
            <person name="Barry K."/>
            <person name="Lindquist E."/>
            <person name="Shapiro H."/>
            <person name="Bruce D."/>
            <person name="Schmutz J."/>
            <person name="Salamov A."/>
            <person name="Fey P."/>
            <person name="Gaudet P."/>
            <person name="Anjard C."/>
            <person name="Babu M.M."/>
            <person name="Basu S."/>
            <person name="Bushmanova Y."/>
            <person name="van der Wel H."/>
            <person name="Katoh-Kurasawa M."/>
            <person name="Dinh C."/>
            <person name="Coutinho P.M."/>
            <person name="Saito T."/>
            <person name="Elias M."/>
            <person name="Schaap P."/>
            <person name="Kay R.R."/>
            <person name="Henrissat B."/>
            <person name="Eichinger L."/>
            <person name="Rivero F."/>
            <person name="Putnam N.H."/>
            <person name="West C.M."/>
            <person name="Loomis W.F."/>
            <person name="Chisholm R.L."/>
            <person name="Shaulsky G."/>
            <person name="Strassmann J.E."/>
            <person name="Queller D.C."/>
            <person name="Kuspa A."/>
            <person name="Grigoriev I.V."/>
        </authorList>
    </citation>
    <scope>NUCLEOTIDE SEQUENCE [LARGE SCALE GENOMIC DNA]</scope>
    <source>
        <strain evidence="3">QSDP1</strain>
    </source>
</reference>
<name>F0ZSB2_DICPU</name>
<organism evidence="2 3">
    <name type="scientific">Dictyostelium purpureum</name>
    <name type="common">Slime mold</name>
    <dbReference type="NCBI Taxonomy" id="5786"/>
    <lineage>
        <taxon>Eukaryota</taxon>
        <taxon>Amoebozoa</taxon>
        <taxon>Evosea</taxon>
        <taxon>Eumycetozoa</taxon>
        <taxon>Dictyostelia</taxon>
        <taxon>Dictyosteliales</taxon>
        <taxon>Dictyosteliaceae</taxon>
        <taxon>Dictyostelium</taxon>
    </lineage>
</organism>
<evidence type="ECO:0008006" key="4">
    <source>
        <dbReference type="Google" id="ProtNLM"/>
    </source>
</evidence>
<dbReference type="EMBL" id="GL871154">
    <property type="protein sequence ID" value="EGC33176.1"/>
    <property type="molecule type" value="Genomic_DNA"/>
</dbReference>
<dbReference type="VEuPathDB" id="AmoebaDB:DICPUDRAFT_81043"/>
<feature type="non-terminal residue" evidence="2">
    <location>
        <position position="100"/>
    </location>
</feature>
<dbReference type="FunCoup" id="F0ZSB2">
    <property type="interactions" value="253"/>
</dbReference>
<dbReference type="RefSeq" id="XP_003290296.1">
    <property type="nucleotide sequence ID" value="XM_003290248.1"/>
</dbReference>
<keyword evidence="3" id="KW-1185">Reference proteome</keyword>
<evidence type="ECO:0000313" key="3">
    <source>
        <dbReference type="Proteomes" id="UP000001064"/>
    </source>
</evidence>
<feature type="signal peptide" evidence="1">
    <location>
        <begin position="1"/>
        <end position="23"/>
    </location>
</feature>
<gene>
    <name evidence="2" type="ORF">DICPUDRAFT_81043</name>
</gene>
<sequence length="100" mass="11425">MKRIYYCFLIILIISIAIKVSINQNSTENCIDFPNICSIEQTCVSSLNTTEFACTKIDQLLLTQKLVSTNEDNTGKFYQHEVSIKNNSKNKLKDIRISTD</sequence>